<gene>
    <name evidence="3" type="ORF">CPAR01_08389</name>
</gene>
<dbReference type="RefSeq" id="XP_060349027.1">
    <property type="nucleotide sequence ID" value="XM_060492657.1"/>
</dbReference>
<evidence type="ECO:0000256" key="1">
    <source>
        <dbReference type="SAM" id="MobiDB-lite"/>
    </source>
</evidence>
<feature type="region of interest" description="Disordered" evidence="1">
    <location>
        <begin position="47"/>
        <end position="69"/>
    </location>
</feature>
<keyword evidence="2" id="KW-0732">Signal</keyword>
<evidence type="ECO:0000313" key="3">
    <source>
        <dbReference type="EMBL" id="KAK1538276.1"/>
    </source>
</evidence>
<protein>
    <submittedName>
        <fullName evidence="3">Uncharacterized protein</fullName>
    </submittedName>
</protein>
<proteinExistence type="predicted"/>
<feature type="compositionally biased region" description="Polar residues" evidence="1">
    <location>
        <begin position="48"/>
        <end position="69"/>
    </location>
</feature>
<accession>A0ABQ9SK68</accession>
<reference evidence="3 4" key="1">
    <citation type="submission" date="2016-10" db="EMBL/GenBank/DDBJ databases">
        <title>The genome sequence of Colletotrichum fioriniae PJ7.</title>
        <authorList>
            <person name="Baroncelli R."/>
        </authorList>
    </citation>
    <scope>NUCLEOTIDE SEQUENCE [LARGE SCALE GENOMIC DNA]</scope>
    <source>
        <strain evidence="3 4">IMI 384185</strain>
    </source>
</reference>
<organism evidence="3 4">
    <name type="scientific">Colletotrichum paranaense</name>
    <dbReference type="NCBI Taxonomy" id="1914294"/>
    <lineage>
        <taxon>Eukaryota</taxon>
        <taxon>Fungi</taxon>
        <taxon>Dikarya</taxon>
        <taxon>Ascomycota</taxon>
        <taxon>Pezizomycotina</taxon>
        <taxon>Sordariomycetes</taxon>
        <taxon>Hypocreomycetidae</taxon>
        <taxon>Glomerellales</taxon>
        <taxon>Glomerellaceae</taxon>
        <taxon>Colletotrichum</taxon>
        <taxon>Colletotrichum acutatum species complex</taxon>
    </lineage>
</organism>
<dbReference type="GeneID" id="85376556"/>
<feature type="chain" id="PRO_5046026382" evidence="2">
    <location>
        <begin position="19"/>
        <end position="358"/>
    </location>
</feature>
<evidence type="ECO:0000313" key="4">
    <source>
        <dbReference type="Proteomes" id="UP001241169"/>
    </source>
</evidence>
<keyword evidence="4" id="KW-1185">Reference proteome</keyword>
<evidence type="ECO:0000256" key="2">
    <source>
        <dbReference type="SAM" id="SignalP"/>
    </source>
</evidence>
<comment type="caution">
    <text evidence="3">The sequence shown here is derived from an EMBL/GenBank/DDBJ whole genome shotgun (WGS) entry which is preliminary data.</text>
</comment>
<feature type="region of interest" description="Disordered" evidence="1">
    <location>
        <begin position="271"/>
        <end position="303"/>
    </location>
</feature>
<dbReference type="Proteomes" id="UP001241169">
    <property type="component" value="Unassembled WGS sequence"/>
</dbReference>
<feature type="signal peptide" evidence="2">
    <location>
        <begin position="1"/>
        <end position="18"/>
    </location>
</feature>
<sequence>MTRLQTAAFTAVVDLILSAEPLNPAVCSCSINTLSLTIRSNTLHHLHNSSPQLRHPTSSPTPLRQTSRFSQPTVRACVAAREKREEKAILRFLSPPGPTWTVDQTPRRSQRFLNLVRTLSLLVVQLAQLASLICFEIGAPCTKSSGLSKKHGFPPDEFYCYGGIPGPIPVGTASTPLTNRTAAFCYCKVPWQLRRPGFPLSTSRAKEERQVFGMDRSLGRVQPAGERPRLQLDGATLGQLVRAHGEPRSSRPAIPQSAPIPLFLFPSRNPAAVSRPNSQNPHPRAATWDPIPPATASKCHPTSTKSAKSLAWPLLSVLLLLGLVMDPQINDLERSGNLTLQRSMGWATSRRRQTPDDG</sequence>
<dbReference type="EMBL" id="MOPA01000006">
    <property type="protein sequence ID" value="KAK1538276.1"/>
    <property type="molecule type" value="Genomic_DNA"/>
</dbReference>
<name>A0ABQ9SK68_9PEZI</name>